<keyword evidence="1" id="KW-0238">DNA-binding</keyword>
<proteinExistence type="predicted"/>
<reference evidence="3 4" key="1">
    <citation type="journal article" date="2019" name="Syst. Appl. Microbiol.">
        <title>Characterization of Bifidobacterium species in feaces of the Egyptian fruit bat: Description of B. vespertilionis sp. nov. and B. rousetti sp. nov.</title>
        <authorList>
            <person name="Modesto M."/>
            <person name="Satti M."/>
            <person name="Watanabe K."/>
            <person name="Puglisi E."/>
            <person name="Morelli L."/>
            <person name="Huang C.-H."/>
            <person name="Liou J.-S."/>
            <person name="Miyashita M."/>
            <person name="Tamura T."/>
            <person name="Saito S."/>
            <person name="Mori K."/>
            <person name="Huang L."/>
            <person name="Sciavilla P."/>
            <person name="Sandri C."/>
            <person name="Spiezio C."/>
            <person name="Vitali F."/>
            <person name="Cavalieri D."/>
            <person name="Perpetuini G."/>
            <person name="Tofalo R."/>
            <person name="Bonetti A."/>
            <person name="Arita M."/>
            <person name="Mattarelli P."/>
        </authorList>
    </citation>
    <scope>NUCLEOTIDE SEQUENCE [LARGE SCALE GENOMIC DNA]</scope>
    <source>
        <strain evidence="3 4">RST7</strain>
    </source>
</reference>
<accession>A0A5M9ZWQ6</accession>
<dbReference type="RefSeq" id="WP_150380427.1">
    <property type="nucleotide sequence ID" value="NZ_RZUI01000001.1"/>
</dbReference>
<dbReference type="InterPro" id="IPR010095">
    <property type="entry name" value="Cas12f1-like_TNB"/>
</dbReference>
<evidence type="ECO:0000256" key="1">
    <source>
        <dbReference type="ARBA" id="ARBA00023125"/>
    </source>
</evidence>
<protein>
    <recommendedName>
        <fullName evidence="2">Cas12f1-like TNB domain-containing protein</fullName>
    </recommendedName>
</protein>
<comment type="caution">
    <text evidence="3">The sequence shown here is derived from an EMBL/GenBank/DDBJ whole genome shotgun (WGS) entry which is preliminary data.</text>
</comment>
<feature type="domain" description="Cas12f1-like TNB" evidence="2">
    <location>
        <begin position="349"/>
        <end position="413"/>
    </location>
</feature>
<dbReference type="OrthoDB" id="6230307at2"/>
<dbReference type="Proteomes" id="UP000412028">
    <property type="component" value="Unassembled WGS sequence"/>
</dbReference>
<evidence type="ECO:0000313" key="3">
    <source>
        <dbReference type="EMBL" id="KAA8832010.1"/>
    </source>
</evidence>
<dbReference type="EMBL" id="RZUI01000001">
    <property type="protein sequence ID" value="KAA8832010.1"/>
    <property type="molecule type" value="Genomic_DNA"/>
</dbReference>
<organism evidence="3 4">
    <name type="scientific">Bifidobacterium tissieri</name>
    <dbReference type="NCBI Taxonomy" id="1630162"/>
    <lineage>
        <taxon>Bacteria</taxon>
        <taxon>Bacillati</taxon>
        <taxon>Actinomycetota</taxon>
        <taxon>Actinomycetes</taxon>
        <taxon>Bifidobacteriales</taxon>
        <taxon>Bifidobacteriaceae</taxon>
        <taxon>Bifidobacterium</taxon>
    </lineage>
</organism>
<evidence type="ECO:0000313" key="4">
    <source>
        <dbReference type="Proteomes" id="UP000412028"/>
    </source>
</evidence>
<dbReference type="GO" id="GO:0003677">
    <property type="term" value="F:DNA binding"/>
    <property type="evidence" value="ECO:0007669"/>
    <property type="project" value="UniProtKB-KW"/>
</dbReference>
<sequence length="445" mass="50802">MGIKNALDADAIAARNKKIGDSGAATRMRREGQDALTVILKVDGSKLTTRQLEELEGQFRDARHLYNDAVLSGLPMGYVIPRRVWVRLPDGSMQRRKLSYISAQQAQGVVNLVRFALRSQHVLKTHGEATGWLRPKDDVSSIPLPQYGVTYWFRDSTGGRTVHISRITGDLHLTGYGQLNGWDEIGPAMLIRRRRGDYRIAVHVFIDRGRREQARQEVIGGVRDGLAAHYAVGGIDAGMLDTIIESDGTKSGLIVVPESNKLKHWQRVMSKHAVKGKPHDATWWRAKGCLDDEYERLGKERDRLAREWFHYLLAKYDVLYVQDEQFASWFRRDGFIRGGRTLQCGILGRLWSLLREESKRHPDRVIIIDKWQPTTSWCEECGRRTKHSPRRRTFVCKYCGHKADRDVHAARNMVILGQCPITREELAQPRDIPIGPYVPPLSKTR</sequence>
<dbReference type="Pfam" id="PF07282">
    <property type="entry name" value="Cas12f1-like_TNB"/>
    <property type="match status" value="1"/>
</dbReference>
<evidence type="ECO:0000259" key="2">
    <source>
        <dbReference type="Pfam" id="PF07282"/>
    </source>
</evidence>
<name>A0A5M9ZWQ6_9BIFI</name>
<gene>
    <name evidence="3" type="ORF">EMO89_00330</name>
</gene>
<dbReference type="AlphaFoldDB" id="A0A5M9ZWQ6"/>